<evidence type="ECO:0008006" key="3">
    <source>
        <dbReference type="Google" id="ProtNLM"/>
    </source>
</evidence>
<dbReference type="Gene3D" id="1.10.510.10">
    <property type="entry name" value="Transferase(Phosphotransferase) domain 1"/>
    <property type="match status" value="1"/>
</dbReference>
<reference evidence="1" key="1">
    <citation type="journal article" date="2023" name="DNA Res.">
        <title>Chromosome-level genome assembly of Phrynocephalus forsythii using third-generation DNA sequencing and Hi-C analysis.</title>
        <authorList>
            <person name="Qi Y."/>
            <person name="Zhao W."/>
            <person name="Zhao Y."/>
            <person name="Niu C."/>
            <person name="Cao S."/>
            <person name="Zhang Y."/>
        </authorList>
    </citation>
    <scope>NUCLEOTIDE SEQUENCE</scope>
    <source>
        <tissue evidence="1">Muscle</tissue>
    </source>
</reference>
<evidence type="ECO:0000313" key="1">
    <source>
        <dbReference type="EMBL" id="KAJ7302624.1"/>
    </source>
</evidence>
<dbReference type="Proteomes" id="UP001142489">
    <property type="component" value="Unassembled WGS sequence"/>
</dbReference>
<name>A0A9Q0X592_9SAUR</name>
<proteinExistence type="predicted"/>
<dbReference type="OrthoDB" id="1926123at2759"/>
<evidence type="ECO:0000313" key="2">
    <source>
        <dbReference type="Proteomes" id="UP001142489"/>
    </source>
</evidence>
<keyword evidence="2" id="KW-1185">Reference proteome</keyword>
<dbReference type="Gene3D" id="3.30.200.20">
    <property type="entry name" value="Phosphorylase Kinase, domain 1"/>
    <property type="match status" value="1"/>
</dbReference>
<dbReference type="AlphaFoldDB" id="A0A9Q0X592"/>
<organism evidence="1 2">
    <name type="scientific">Phrynocephalus forsythii</name>
    <dbReference type="NCBI Taxonomy" id="171643"/>
    <lineage>
        <taxon>Eukaryota</taxon>
        <taxon>Metazoa</taxon>
        <taxon>Chordata</taxon>
        <taxon>Craniata</taxon>
        <taxon>Vertebrata</taxon>
        <taxon>Euteleostomi</taxon>
        <taxon>Lepidosauria</taxon>
        <taxon>Squamata</taxon>
        <taxon>Bifurcata</taxon>
        <taxon>Unidentata</taxon>
        <taxon>Episquamata</taxon>
        <taxon>Toxicofera</taxon>
        <taxon>Iguania</taxon>
        <taxon>Acrodonta</taxon>
        <taxon>Agamidae</taxon>
        <taxon>Agaminae</taxon>
        <taxon>Phrynocephalus</taxon>
    </lineage>
</organism>
<sequence>MDTDLHQIIRSSQALTDDHCHTSSIRSRWSASIREPIHWRSTSSTRCSCLIRKKRLTVTDALEHPYLSMLHDAALEPSASAAFEFLISEDEELREDALREKVWNEMCYYHPEATTMSIAKITKRNRKHQELPRTLTVIRRGVTARMTLLTWNG</sequence>
<accession>A0A9Q0X592</accession>
<dbReference type="EMBL" id="JAPFRF010000079">
    <property type="protein sequence ID" value="KAJ7302624.1"/>
    <property type="molecule type" value="Genomic_DNA"/>
</dbReference>
<protein>
    <recommendedName>
        <fullName evidence="3">Protein kinase domain-containing protein</fullName>
    </recommendedName>
</protein>
<comment type="caution">
    <text evidence="1">The sequence shown here is derived from an EMBL/GenBank/DDBJ whole genome shotgun (WGS) entry which is preliminary data.</text>
</comment>
<gene>
    <name evidence="1" type="ORF">JRQ81_000018</name>
</gene>